<keyword evidence="2" id="KW-1185">Reference proteome</keyword>
<comment type="caution">
    <text evidence="1">The sequence shown here is derived from an EMBL/GenBank/DDBJ whole genome shotgun (WGS) entry which is preliminary data.</text>
</comment>
<dbReference type="Proteomes" id="UP001054889">
    <property type="component" value="Unassembled WGS sequence"/>
</dbReference>
<proteinExistence type="predicted"/>
<evidence type="ECO:0000313" key="2">
    <source>
        <dbReference type="Proteomes" id="UP001054889"/>
    </source>
</evidence>
<gene>
    <name evidence="1" type="primary">ga27241</name>
    <name evidence="1" type="ORF">PR202_ga27241</name>
</gene>
<dbReference type="EMBL" id="BQKI01000015">
    <property type="protein sequence ID" value="GJN09252.1"/>
    <property type="molecule type" value="Genomic_DNA"/>
</dbReference>
<organism evidence="1 2">
    <name type="scientific">Eleusine coracana subsp. coracana</name>
    <dbReference type="NCBI Taxonomy" id="191504"/>
    <lineage>
        <taxon>Eukaryota</taxon>
        <taxon>Viridiplantae</taxon>
        <taxon>Streptophyta</taxon>
        <taxon>Embryophyta</taxon>
        <taxon>Tracheophyta</taxon>
        <taxon>Spermatophyta</taxon>
        <taxon>Magnoliopsida</taxon>
        <taxon>Liliopsida</taxon>
        <taxon>Poales</taxon>
        <taxon>Poaceae</taxon>
        <taxon>PACMAD clade</taxon>
        <taxon>Chloridoideae</taxon>
        <taxon>Cynodonteae</taxon>
        <taxon>Eleusininae</taxon>
        <taxon>Eleusine</taxon>
    </lineage>
</organism>
<protein>
    <submittedName>
        <fullName evidence="1">Uncharacterized protein</fullName>
    </submittedName>
</protein>
<sequence length="129" mass="13689">MVRRGYSLAGEEEEKARFFVFTTRRRQVTLGVAPGPPDAAFGEVSLEETMCAGGATSLCSSLGSNGELCSGVGNEGRGLGFPDADELEFGEVESPPWTASGVCSSGGSALDWQRHGRRRGSFLLQKTVR</sequence>
<reference evidence="1" key="1">
    <citation type="journal article" date="2018" name="DNA Res.">
        <title>Multiple hybrid de novo genome assembly of finger millet, an orphan allotetraploid crop.</title>
        <authorList>
            <person name="Hatakeyama M."/>
            <person name="Aluri S."/>
            <person name="Balachadran M.T."/>
            <person name="Sivarajan S.R."/>
            <person name="Patrignani A."/>
            <person name="Gruter S."/>
            <person name="Poveda L."/>
            <person name="Shimizu-Inatsugi R."/>
            <person name="Baeten J."/>
            <person name="Francoijs K.J."/>
            <person name="Nataraja K.N."/>
            <person name="Reddy Y.A.N."/>
            <person name="Phadnis S."/>
            <person name="Ravikumar R.L."/>
            <person name="Schlapbach R."/>
            <person name="Sreeman S.M."/>
            <person name="Shimizu K.K."/>
        </authorList>
    </citation>
    <scope>NUCLEOTIDE SEQUENCE</scope>
</reference>
<dbReference type="AlphaFoldDB" id="A0AAV5DGM3"/>
<evidence type="ECO:0000313" key="1">
    <source>
        <dbReference type="EMBL" id="GJN09252.1"/>
    </source>
</evidence>
<accession>A0AAV5DGM3</accession>
<name>A0AAV5DGM3_ELECO</name>
<reference evidence="1" key="2">
    <citation type="submission" date="2021-12" db="EMBL/GenBank/DDBJ databases">
        <title>Resequencing data analysis of finger millet.</title>
        <authorList>
            <person name="Hatakeyama M."/>
            <person name="Aluri S."/>
            <person name="Balachadran M.T."/>
            <person name="Sivarajan S.R."/>
            <person name="Poveda L."/>
            <person name="Shimizu-Inatsugi R."/>
            <person name="Schlapbach R."/>
            <person name="Sreeman S.M."/>
            <person name="Shimizu K.K."/>
        </authorList>
    </citation>
    <scope>NUCLEOTIDE SEQUENCE</scope>
</reference>